<sequence>MDHLSTDVFQDLISWIDPDDFKNLRLANRSLDNATEAAFWAERTVKVMINDETDLEVGLKRLEGFRSKPESSAKIQKLEIELSVEEGEEERLRGVLPDALHALQGLRSVRYWISSADPAWLRDTVLEALSALPLLSTLFISANSTSTYDDQPPVPLHYFRHGRLESLSVHARFEDPDLFTSSLSTILAHNPSIGHLDLHFHYMFNTPTQQFSDIFRQPLPKSLQLETLILYGYLAEFTKDVTPHLRSLRRIELHDRQGEFYSHVWDTLRTERIYPRHIIVNNPHENFLEHIESFSGLETLTIRDAGATQQEDSDRLAQRFYRQALLKHQASLRELSISSTGPGLWSYGAWNVDVLDGCMALESLRVNVCEDDIYATEDPEQNIVGKLIRHALALPKLRTLHIVPAFNGRDGGGMSFIASGIGQIGRIVESVRFIPKSRPPLEIKVYGSHGTHLPEASEEGESRFRFVSDF</sequence>
<dbReference type="Gene3D" id="3.80.10.10">
    <property type="entry name" value="Ribonuclease Inhibitor"/>
    <property type="match status" value="1"/>
</dbReference>
<name>A0ABR3FM28_9AGAR</name>
<accession>A0ABR3FM28</accession>
<keyword evidence="2" id="KW-1185">Reference proteome</keyword>
<evidence type="ECO:0000313" key="2">
    <source>
        <dbReference type="Proteomes" id="UP001465976"/>
    </source>
</evidence>
<dbReference type="Proteomes" id="UP001465976">
    <property type="component" value="Unassembled WGS sequence"/>
</dbReference>
<dbReference type="EMBL" id="JBAHYK010000221">
    <property type="protein sequence ID" value="KAL0576461.1"/>
    <property type="molecule type" value="Genomic_DNA"/>
</dbReference>
<reference evidence="1 2" key="1">
    <citation type="submission" date="2024-02" db="EMBL/GenBank/DDBJ databases">
        <title>A draft genome for the cacao thread blight pathogen Marasmius crinis-equi.</title>
        <authorList>
            <person name="Cohen S.P."/>
            <person name="Baruah I.K."/>
            <person name="Amoako-Attah I."/>
            <person name="Bukari Y."/>
            <person name="Meinhardt L.W."/>
            <person name="Bailey B.A."/>
        </authorList>
    </citation>
    <scope>NUCLEOTIDE SEQUENCE [LARGE SCALE GENOMIC DNA]</scope>
    <source>
        <strain evidence="1 2">GH-76</strain>
    </source>
</reference>
<dbReference type="InterPro" id="IPR032675">
    <property type="entry name" value="LRR_dom_sf"/>
</dbReference>
<comment type="caution">
    <text evidence="1">The sequence shown here is derived from an EMBL/GenBank/DDBJ whole genome shotgun (WGS) entry which is preliminary data.</text>
</comment>
<protein>
    <recommendedName>
        <fullName evidence="3">F-box domain-containing protein</fullName>
    </recommendedName>
</protein>
<dbReference type="SUPFAM" id="SSF52047">
    <property type="entry name" value="RNI-like"/>
    <property type="match status" value="1"/>
</dbReference>
<gene>
    <name evidence="1" type="ORF">V5O48_005504</name>
</gene>
<evidence type="ECO:0008006" key="3">
    <source>
        <dbReference type="Google" id="ProtNLM"/>
    </source>
</evidence>
<proteinExistence type="predicted"/>
<organism evidence="1 2">
    <name type="scientific">Marasmius crinis-equi</name>
    <dbReference type="NCBI Taxonomy" id="585013"/>
    <lineage>
        <taxon>Eukaryota</taxon>
        <taxon>Fungi</taxon>
        <taxon>Dikarya</taxon>
        <taxon>Basidiomycota</taxon>
        <taxon>Agaricomycotina</taxon>
        <taxon>Agaricomycetes</taxon>
        <taxon>Agaricomycetidae</taxon>
        <taxon>Agaricales</taxon>
        <taxon>Marasmiineae</taxon>
        <taxon>Marasmiaceae</taxon>
        <taxon>Marasmius</taxon>
    </lineage>
</organism>
<evidence type="ECO:0000313" key="1">
    <source>
        <dbReference type="EMBL" id="KAL0576461.1"/>
    </source>
</evidence>